<protein>
    <submittedName>
        <fullName evidence="1">Uncharacterized protein</fullName>
    </submittedName>
</protein>
<evidence type="ECO:0000313" key="2">
    <source>
        <dbReference type="Proteomes" id="UP000249757"/>
    </source>
</evidence>
<keyword evidence="2" id="KW-1185">Reference proteome</keyword>
<organism evidence="1 2">
    <name type="scientific">Pyrenophora tritici-repentis</name>
    <dbReference type="NCBI Taxonomy" id="45151"/>
    <lineage>
        <taxon>Eukaryota</taxon>
        <taxon>Fungi</taxon>
        <taxon>Dikarya</taxon>
        <taxon>Ascomycota</taxon>
        <taxon>Pezizomycotina</taxon>
        <taxon>Dothideomycetes</taxon>
        <taxon>Pleosporomycetidae</taxon>
        <taxon>Pleosporales</taxon>
        <taxon>Pleosporineae</taxon>
        <taxon>Pleosporaceae</taxon>
        <taxon>Pyrenophora</taxon>
    </lineage>
</organism>
<name>A0A922SXW2_9PLEO</name>
<dbReference type="AlphaFoldDB" id="A0A922SXW2"/>
<sequence>MAGDEGGWDPKGPAHIEESVLEAKPKTGKALDKFRSLNGNASSAVTVLW</sequence>
<gene>
    <name evidence="1" type="ORF">Ptr86124_010243</name>
</gene>
<dbReference type="Proteomes" id="UP000249757">
    <property type="component" value="Unassembled WGS sequence"/>
</dbReference>
<proteinExistence type="predicted"/>
<accession>A0A922SXW2</accession>
<comment type="caution">
    <text evidence="1">The sequence shown here is derived from an EMBL/GenBank/DDBJ whole genome shotgun (WGS) entry which is preliminary data.</text>
</comment>
<reference evidence="2" key="1">
    <citation type="journal article" date="2022" name="Microb. Genom.">
        <title>A global pangenome for the wheat fungal pathogen Pyrenophora tritici-repentis and prediction of effector protein structural homology.</title>
        <authorList>
            <person name="Moolhuijzen P.M."/>
            <person name="See P.T."/>
            <person name="Shi G."/>
            <person name="Powell H.R."/>
            <person name="Cockram J."/>
            <person name="Jorgensen L.N."/>
            <person name="Benslimane H."/>
            <person name="Strelkov S.E."/>
            <person name="Turner J."/>
            <person name="Liu Z."/>
            <person name="Moffat C.S."/>
        </authorList>
    </citation>
    <scope>NUCLEOTIDE SEQUENCE [LARGE SCALE GENOMIC DNA]</scope>
</reference>
<evidence type="ECO:0000313" key="1">
    <source>
        <dbReference type="EMBL" id="KAI1511122.1"/>
    </source>
</evidence>
<dbReference type="EMBL" id="NRDI02000015">
    <property type="protein sequence ID" value="KAI1511122.1"/>
    <property type="molecule type" value="Genomic_DNA"/>
</dbReference>